<dbReference type="Gene3D" id="2.60.40.150">
    <property type="entry name" value="C2 domain"/>
    <property type="match status" value="2"/>
</dbReference>
<evidence type="ECO:0000256" key="2">
    <source>
        <dbReference type="ARBA" id="ARBA00022737"/>
    </source>
</evidence>
<evidence type="ECO:0000313" key="5">
    <source>
        <dbReference type="EMBL" id="KAJ4458967.1"/>
    </source>
</evidence>
<protein>
    <submittedName>
        <fullName evidence="5">Nicotinic receptor-associated protein 1</fullName>
    </submittedName>
</protein>
<dbReference type="Gene3D" id="3.40.50.410">
    <property type="entry name" value="von Willebrand factor, type A domain"/>
    <property type="match status" value="1"/>
</dbReference>
<feature type="domain" description="C2" evidence="4">
    <location>
        <begin position="109"/>
        <end position="271"/>
    </location>
</feature>
<feature type="transmembrane region" description="Helical" evidence="3">
    <location>
        <begin position="544"/>
        <end position="563"/>
    </location>
</feature>
<dbReference type="InterPro" id="IPR000008">
    <property type="entry name" value="C2_dom"/>
</dbReference>
<dbReference type="SUPFAM" id="SSF49562">
    <property type="entry name" value="C2 domain (Calcium/lipid-binding domain, CaLB)"/>
    <property type="match status" value="2"/>
</dbReference>
<evidence type="ECO:0000313" key="6">
    <source>
        <dbReference type="Proteomes" id="UP001141327"/>
    </source>
</evidence>
<gene>
    <name evidence="5" type="ORF">PAPYR_5258</name>
</gene>
<comment type="caution">
    <text evidence="5">The sequence shown here is derived from an EMBL/GenBank/DDBJ whole genome shotgun (WGS) entry which is preliminary data.</text>
</comment>
<dbReference type="InterPro" id="IPR045052">
    <property type="entry name" value="Copine"/>
</dbReference>
<keyword evidence="3" id="KW-0812">Transmembrane</keyword>
<name>A0ABQ8UIB4_9EUKA</name>
<dbReference type="InterPro" id="IPR035892">
    <property type="entry name" value="C2_domain_sf"/>
</dbReference>
<evidence type="ECO:0000256" key="3">
    <source>
        <dbReference type="SAM" id="Phobius"/>
    </source>
</evidence>
<accession>A0ABQ8UIB4</accession>
<dbReference type="Proteomes" id="UP001141327">
    <property type="component" value="Unassembled WGS sequence"/>
</dbReference>
<dbReference type="InterPro" id="IPR037768">
    <property type="entry name" value="C2B_Copine"/>
</dbReference>
<proteinExistence type="inferred from homology"/>
<keyword evidence="3" id="KW-0472">Membrane</keyword>
<dbReference type="PANTHER" id="PTHR10857:SF106">
    <property type="entry name" value="C2 DOMAIN-CONTAINING PROTEIN"/>
    <property type="match status" value="1"/>
</dbReference>
<dbReference type="CDD" id="cd04047">
    <property type="entry name" value="C2B_Copine"/>
    <property type="match status" value="1"/>
</dbReference>
<reference evidence="5" key="1">
    <citation type="journal article" date="2022" name="bioRxiv">
        <title>Genomics of Preaxostyla Flagellates Illuminates Evolutionary Transitions and the Path Towards Mitochondrial Loss.</title>
        <authorList>
            <person name="Novak L.V.F."/>
            <person name="Treitli S.C."/>
            <person name="Pyrih J."/>
            <person name="Halakuc P."/>
            <person name="Pipaliya S.V."/>
            <person name="Vacek V."/>
            <person name="Brzon O."/>
            <person name="Soukal P."/>
            <person name="Eme L."/>
            <person name="Dacks J.B."/>
            <person name="Karnkowska A."/>
            <person name="Elias M."/>
            <person name="Hampl V."/>
        </authorList>
    </citation>
    <scope>NUCLEOTIDE SEQUENCE</scope>
    <source>
        <strain evidence="5">RCP-MX</strain>
    </source>
</reference>
<dbReference type="SMART" id="SM00327">
    <property type="entry name" value="VWA"/>
    <property type="match status" value="1"/>
</dbReference>
<evidence type="ECO:0000259" key="4">
    <source>
        <dbReference type="PROSITE" id="PS50004"/>
    </source>
</evidence>
<dbReference type="Pfam" id="PF07002">
    <property type="entry name" value="Copine"/>
    <property type="match status" value="1"/>
</dbReference>
<keyword evidence="6" id="KW-1185">Reference proteome</keyword>
<comment type="similarity">
    <text evidence="1">Belongs to the copine family.</text>
</comment>
<organism evidence="5 6">
    <name type="scientific">Paratrimastix pyriformis</name>
    <dbReference type="NCBI Taxonomy" id="342808"/>
    <lineage>
        <taxon>Eukaryota</taxon>
        <taxon>Metamonada</taxon>
        <taxon>Preaxostyla</taxon>
        <taxon>Paratrimastigidae</taxon>
        <taxon>Paratrimastix</taxon>
    </lineage>
</organism>
<dbReference type="PANTHER" id="PTHR10857">
    <property type="entry name" value="COPINE"/>
    <property type="match status" value="1"/>
</dbReference>
<dbReference type="PROSITE" id="PS50004">
    <property type="entry name" value="C2"/>
    <property type="match status" value="1"/>
</dbReference>
<dbReference type="InterPro" id="IPR036465">
    <property type="entry name" value="vWFA_dom_sf"/>
</dbReference>
<dbReference type="Pfam" id="PF00168">
    <property type="entry name" value="C2"/>
    <property type="match status" value="2"/>
</dbReference>
<keyword evidence="2" id="KW-0677">Repeat</keyword>
<dbReference type="EMBL" id="JAPMOS010000024">
    <property type="protein sequence ID" value="KAJ4458967.1"/>
    <property type="molecule type" value="Genomic_DNA"/>
</dbReference>
<dbReference type="InterPro" id="IPR002035">
    <property type="entry name" value="VWF_A"/>
</dbReference>
<keyword evidence="3" id="KW-1133">Transmembrane helix</keyword>
<sequence length="572" mass="61787">MQLPPTSAEPSTLYEISISARELPNLDVSSKTDPCAVLYMKPTGSPNWAEVGRTEVISDSLPIRVVLYDWDHATTTLADQELIGSAETTIGKLVGLGNAQNISISNPARPKNGVITLLGSEVASCNQVARIHMQGAHLDKKDFFGKSDPFFVFSRLQQNQPVAVYRVCITPHQKQHRQLARRIRSIFLFCCSGAVHFVDISGGQSNPVMKTLDPDWPDFQVPLGKLCGGNLEAPFLIEVFDWNKSSEAELIGQAVTSMSQLRVGVQIPLINRQIQAKKGSKYVNSGVLTLTKLEVVQIPSFLDYLSGGCELSLLVAVDFTASNKPPLQPDSLHCMLGPGQNPYQQAVGAVGSIMVPYDSDGLVPPEVVGVPGMLQAYDQAIRTVQLYGPTNFAEVIRKASEYAAQYQTQQQQKYFVLLIITDGAITDTAQTIRAIVAASALPLSIVIIGVGNADFSTMSVLDGDGGVLRDDTGRAAVRDIVQFVPFNQCANLSRLTSETMAEVPGQGFAPVAMMARVAIAGSPQMASMMAAAQAARAVAAFQAGHFPVFLFFSLGFAVVFAKYEQMVEILRR</sequence>
<dbReference type="InterPro" id="IPR010734">
    <property type="entry name" value="Copine_C"/>
</dbReference>
<dbReference type="SUPFAM" id="SSF53300">
    <property type="entry name" value="vWA-like"/>
    <property type="match status" value="1"/>
</dbReference>
<evidence type="ECO:0000256" key="1">
    <source>
        <dbReference type="ARBA" id="ARBA00009048"/>
    </source>
</evidence>
<keyword evidence="5" id="KW-0675">Receptor</keyword>
<dbReference type="SMART" id="SM00239">
    <property type="entry name" value="C2"/>
    <property type="match status" value="2"/>
</dbReference>